<evidence type="ECO:0000313" key="1">
    <source>
        <dbReference type="EMBL" id="RKN05071.1"/>
    </source>
</evidence>
<accession>A0A3A9VVN9</accession>
<evidence type="ECO:0000313" key="2">
    <source>
        <dbReference type="EMBL" id="RKN16397.1"/>
    </source>
</evidence>
<dbReference type="AlphaFoldDB" id="A0A3A9VVN9"/>
<dbReference type="RefSeq" id="WP_120699578.1">
    <property type="nucleotide sequence ID" value="NZ_RBDX01000029.1"/>
</dbReference>
<proteinExistence type="predicted"/>
<sequence length="200" mass="21346">MSALLLSATACTSGGGEQGSDEDEYNMTADEVCQGTLAGSADSLEARARSEEFGEIDMAPSYTPADYADVLMENNVTPTNLCVIYAPVRDRGEFASIKFSWFDLVPTPGEDRRLTYYDVDAYASTSDQYAAMFVNCPVGAAPPDELLWAELAVQTPGSGSDHDDMIAILNSATYTVVDALGCTEESGLTPEPPARWEAPA</sequence>
<dbReference type="Proteomes" id="UP000275024">
    <property type="component" value="Unassembled WGS sequence"/>
</dbReference>
<organism evidence="1 4">
    <name type="scientific">Streptomyces radicis</name>
    <dbReference type="NCBI Taxonomy" id="1750517"/>
    <lineage>
        <taxon>Bacteria</taxon>
        <taxon>Bacillati</taxon>
        <taxon>Actinomycetota</taxon>
        <taxon>Actinomycetes</taxon>
        <taxon>Kitasatosporales</taxon>
        <taxon>Streptomycetaceae</taxon>
        <taxon>Streptomyces</taxon>
    </lineage>
</organism>
<dbReference type="EMBL" id="RBDY01000027">
    <property type="protein sequence ID" value="RKN16397.1"/>
    <property type="molecule type" value="Genomic_DNA"/>
</dbReference>
<evidence type="ECO:0008006" key="5">
    <source>
        <dbReference type="Google" id="ProtNLM"/>
    </source>
</evidence>
<comment type="caution">
    <text evidence="1">The sequence shown here is derived from an EMBL/GenBank/DDBJ whole genome shotgun (WGS) entry which is preliminary data.</text>
</comment>
<keyword evidence="3" id="KW-1185">Reference proteome</keyword>
<name>A0A3A9VVN9_9ACTN</name>
<evidence type="ECO:0000313" key="3">
    <source>
        <dbReference type="Proteomes" id="UP000268652"/>
    </source>
</evidence>
<evidence type="ECO:0000313" key="4">
    <source>
        <dbReference type="Proteomes" id="UP000275024"/>
    </source>
</evidence>
<gene>
    <name evidence="2" type="ORF">D7318_25615</name>
    <name evidence="1" type="ORF">D7319_26250</name>
</gene>
<protein>
    <recommendedName>
        <fullName evidence="5">DUF3558 domain-containing protein</fullName>
    </recommendedName>
</protein>
<dbReference type="Proteomes" id="UP000268652">
    <property type="component" value="Unassembled WGS sequence"/>
</dbReference>
<reference evidence="3 4" key="1">
    <citation type="submission" date="2018-09" db="EMBL/GenBank/DDBJ databases">
        <title>Streptomyces sp. nov. DS1-2, an endophytic actinomycete isolated from roots of Dendrobium scabrilingue.</title>
        <authorList>
            <person name="Kuncharoen N."/>
            <person name="Kudo T."/>
            <person name="Ohkuma M."/>
            <person name="Yuki M."/>
            <person name="Tanasupawat S."/>
        </authorList>
    </citation>
    <scope>NUCLEOTIDE SEQUENCE [LARGE SCALE GENOMIC DNA]</scope>
    <source>
        <strain evidence="1 4">AZ1-7</strain>
        <strain evidence="2 3">DS1-2</strain>
    </source>
</reference>
<dbReference type="EMBL" id="RBDX01000029">
    <property type="protein sequence ID" value="RKN05071.1"/>
    <property type="molecule type" value="Genomic_DNA"/>
</dbReference>